<gene>
    <name evidence="9" type="ORF">CLOSTASPAR_02790</name>
</gene>
<feature type="non-terminal residue" evidence="9">
    <location>
        <position position="1"/>
    </location>
</feature>
<dbReference type="AlphaFoldDB" id="C0D0K4"/>
<evidence type="ECO:0000256" key="3">
    <source>
        <dbReference type="ARBA" id="ARBA00015991"/>
    </source>
</evidence>
<protein>
    <recommendedName>
        <fullName evidence="3">Acylphosphatase</fullName>
        <ecNumber evidence="2">3.6.1.7</ecNumber>
    </recommendedName>
    <alternativeName>
        <fullName evidence="4">Acylphosphate phosphohydrolase</fullName>
    </alternativeName>
</protein>
<evidence type="ECO:0000313" key="10">
    <source>
        <dbReference type="Proteomes" id="UP000004756"/>
    </source>
</evidence>
<dbReference type="EMBL" id="ACCJ01000173">
    <property type="protein sequence ID" value="EEG55136.1"/>
    <property type="molecule type" value="Genomic_DNA"/>
</dbReference>
<reference evidence="9 10" key="2">
    <citation type="submission" date="2009-02" db="EMBL/GenBank/DDBJ databases">
        <title>Draft genome sequence of Clostridium asparagiforme (DSM 15981).</title>
        <authorList>
            <person name="Sudarsanam P."/>
            <person name="Ley R."/>
            <person name="Guruge J."/>
            <person name="Turnbaugh P.J."/>
            <person name="Mahowald M."/>
            <person name="Liep D."/>
            <person name="Gordon J."/>
        </authorList>
    </citation>
    <scope>NUCLEOTIDE SEQUENCE [LARGE SCALE GENOMIC DNA]</scope>
    <source>
        <strain evidence="9 10">DSM 15981</strain>
    </source>
</reference>
<dbReference type="RefSeq" id="WP_007711444.1">
    <property type="nucleotide sequence ID" value="NZ_GG657592.1"/>
</dbReference>
<dbReference type="InterPro" id="IPR017968">
    <property type="entry name" value="Acylphosphatase_CS"/>
</dbReference>
<dbReference type="SUPFAM" id="SSF54975">
    <property type="entry name" value="Acylphosphatase/BLUF domain-like"/>
    <property type="match status" value="1"/>
</dbReference>
<dbReference type="PROSITE" id="PS00151">
    <property type="entry name" value="ACYLPHOSPHATASE_2"/>
    <property type="match status" value="1"/>
</dbReference>
<evidence type="ECO:0000313" key="9">
    <source>
        <dbReference type="EMBL" id="EEG55136.1"/>
    </source>
</evidence>
<proteinExistence type="inferred from homology"/>
<comment type="caution">
    <text evidence="9">The sequence shown here is derived from an EMBL/GenBank/DDBJ whole genome shotgun (WGS) entry which is preliminary data.</text>
</comment>
<dbReference type="InterPro" id="IPR001792">
    <property type="entry name" value="Acylphosphatase-like_dom"/>
</dbReference>
<comment type="caution">
    <text evidence="6">Lacks conserved residue(s) required for the propagation of feature annotation.</text>
</comment>
<evidence type="ECO:0000256" key="5">
    <source>
        <dbReference type="ARBA" id="ARBA00047645"/>
    </source>
</evidence>
<evidence type="ECO:0000256" key="6">
    <source>
        <dbReference type="PROSITE-ProRule" id="PRU00520"/>
    </source>
</evidence>
<reference evidence="9 10" key="1">
    <citation type="submission" date="2009-01" db="EMBL/GenBank/DDBJ databases">
        <authorList>
            <person name="Fulton L."/>
            <person name="Clifton S."/>
            <person name="Fulton B."/>
            <person name="Xu J."/>
            <person name="Minx P."/>
            <person name="Pepin K.H."/>
            <person name="Johnson M."/>
            <person name="Bhonagiri V."/>
            <person name="Nash W.E."/>
            <person name="Mardis E.R."/>
            <person name="Wilson R.K."/>
        </authorList>
    </citation>
    <scope>NUCLEOTIDE SEQUENCE [LARGE SCALE GENOMIC DNA]</scope>
    <source>
        <strain evidence="9 10">DSM 15981</strain>
    </source>
</reference>
<dbReference type="EC" id="3.6.1.7" evidence="2"/>
<name>C0D0K4_9FIRM</name>
<dbReference type="HOGENOM" id="CLU_2854765_0_0_9"/>
<evidence type="ECO:0000256" key="7">
    <source>
        <dbReference type="RuleBase" id="RU004168"/>
    </source>
</evidence>
<evidence type="ECO:0000256" key="4">
    <source>
        <dbReference type="ARBA" id="ARBA00032904"/>
    </source>
</evidence>
<dbReference type="Pfam" id="PF00708">
    <property type="entry name" value="Acylphosphatase"/>
    <property type="match status" value="1"/>
</dbReference>
<feature type="domain" description="Acylphosphatase-like" evidence="8">
    <location>
        <begin position="1"/>
        <end position="62"/>
    </location>
</feature>
<dbReference type="Gene3D" id="3.30.70.100">
    <property type="match status" value="1"/>
</dbReference>
<dbReference type="GO" id="GO:0003998">
    <property type="term" value="F:acylphosphatase activity"/>
    <property type="evidence" value="ECO:0007669"/>
    <property type="project" value="UniProtKB-EC"/>
</dbReference>
<comment type="catalytic activity">
    <reaction evidence="5">
        <text>an acyl phosphate + H2O = a carboxylate + phosphate + H(+)</text>
        <dbReference type="Rhea" id="RHEA:14965"/>
        <dbReference type="ChEBI" id="CHEBI:15377"/>
        <dbReference type="ChEBI" id="CHEBI:15378"/>
        <dbReference type="ChEBI" id="CHEBI:29067"/>
        <dbReference type="ChEBI" id="CHEBI:43474"/>
        <dbReference type="ChEBI" id="CHEBI:59918"/>
        <dbReference type="EC" id="3.6.1.7"/>
    </reaction>
</comment>
<dbReference type="Proteomes" id="UP000004756">
    <property type="component" value="Unassembled WGS sequence"/>
</dbReference>
<dbReference type="PROSITE" id="PS51160">
    <property type="entry name" value="ACYLPHOSPHATASE_3"/>
    <property type="match status" value="1"/>
</dbReference>
<sequence length="64" mass="7319">PLGLTGWVKNLWDGDVEMEVQGDPAAIGRLIQGLESGHFIRIEHMEVEEIPVIRESEFRETWDS</sequence>
<dbReference type="InterPro" id="IPR036046">
    <property type="entry name" value="Acylphosphatase-like_dom_sf"/>
</dbReference>
<evidence type="ECO:0000256" key="2">
    <source>
        <dbReference type="ARBA" id="ARBA00012150"/>
    </source>
</evidence>
<keyword evidence="10" id="KW-1185">Reference proteome</keyword>
<evidence type="ECO:0000259" key="8">
    <source>
        <dbReference type="PROSITE" id="PS51160"/>
    </source>
</evidence>
<accession>C0D0K4</accession>
<comment type="similarity">
    <text evidence="1 7">Belongs to the acylphosphatase family.</text>
</comment>
<evidence type="ECO:0000256" key="1">
    <source>
        <dbReference type="ARBA" id="ARBA00005614"/>
    </source>
</evidence>
<organism evidence="9 10">
    <name type="scientific">[Clostridium] asparagiforme DSM 15981</name>
    <dbReference type="NCBI Taxonomy" id="518636"/>
    <lineage>
        <taxon>Bacteria</taxon>
        <taxon>Bacillati</taxon>
        <taxon>Bacillota</taxon>
        <taxon>Clostridia</taxon>
        <taxon>Lachnospirales</taxon>
        <taxon>Lachnospiraceae</taxon>
        <taxon>Enterocloster</taxon>
    </lineage>
</organism>